<comment type="caution">
    <text evidence="1">The sequence shown here is derived from an EMBL/GenBank/DDBJ whole genome shotgun (WGS) entry which is preliminary data.</text>
</comment>
<evidence type="ECO:0000313" key="1">
    <source>
        <dbReference type="EMBL" id="PWJ77273.1"/>
    </source>
</evidence>
<dbReference type="RefSeq" id="WP_109625385.1">
    <property type="nucleotide sequence ID" value="NZ_CABJAT010000007.1"/>
</dbReference>
<protein>
    <submittedName>
        <fullName evidence="1">Uncharacterized protein</fullName>
    </submittedName>
</protein>
<gene>
    <name evidence="1" type="ORF">C7383_103114</name>
</gene>
<accession>A0AB73T6X6</accession>
<dbReference type="EMBL" id="QGGY01000003">
    <property type="protein sequence ID" value="PWJ77273.1"/>
    <property type="molecule type" value="Genomic_DNA"/>
</dbReference>
<sequence>MSKGLERKEIMEAIWAGEAALISLTEAGERLGSARNWGIFDMLGGGFITDFVKHSRMNDAARCMEEARRNLRIFQRELKDIQVPMEFSIEVNGFLSFADFFFDGLVADYLVQTKINEAREQVEDAKMHVSRLLEKLKTIHE</sequence>
<reference evidence="1 2" key="1">
    <citation type="submission" date="2018-05" db="EMBL/GenBank/DDBJ databases">
        <authorList>
            <person name="Goeker M."/>
            <person name="Huntemann M."/>
            <person name="Clum A."/>
            <person name="Pillay M."/>
            <person name="Palaniappan K."/>
            <person name="Varghese N."/>
            <person name="Mikhailova N."/>
            <person name="Stamatis D."/>
            <person name="Reddy T."/>
            <person name="Daum C."/>
            <person name="Shapiro N."/>
            <person name="Ivanova N."/>
            <person name="Kyrpides N."/>
            <person name="Woyke T."/>
        </authorList>
    </citation>
    <scope>NUCLEOTIDE SEQUENCE [LARGE SCALE GENOMIC DNA]</scope>
    <source>
        <strain evidence="1 2">DSM 26524</strain>
    </source>
</reference>
<dbReference type="AlphaFoldDB" id="A0AB73T6X6"/>
<proteinExistence type="predicted"/>
<organism evidence="1 2">
    <name type="scientific">Murimonas intestini</name>
    <dbReference type="NCBI Taxonomy" id="1337051"/>
    <lineage>
        <taxon>Bacteria</taxon>
        <taxon>Bacillati</taxon>
        <taxon>Bacillota</taxon>
        <taxon>Clostridia</taxon>
        <taxon>Lachnospirales</taxon>
        <taxon>Lachnospiraceae</taxon>
        <taxon>Murimonas</taxon>
    </lineage>
</organism>
<name>A0AB73T6X6_9FIRM</name>
<keyword evidence="2" id="KW-1185">Reference proteome</keyword>
<evidence type="ECO:0000313" key="2">
    <source>
        <dbReference type="Proteomes" id="UP000245412"/>
    </source>
</evidence>
<dbReference type="Proteomes" id="UP000245412">
    <property type="component" value="Unassembled WGS sequence"/>
</dbReference>